<dbReference type="AlphaFoldDB" id="A0A6C0F6L5"/>
<proteinExistence type="predicted"/>
<evidence type="ECO:0000313" key="1">
    <source>
        <dbReference type="EMBL" id="QHT36209.1"/>
    </source>
</evidence>
<organism evidence="1">
    <name type="scientific">viral metagenome</name>
    <dbReference type="NCBI Taxonomy" id="1070528"/>
    <lineage>
        <taxon>unclassified sequences</taxon>
        <taxon>metagenomes</taxon>
        <taxon>organismal metagenomes</taxon>
    </lineage>
</organism>
<dbReference type="EMBL" id="MN739032">
    <property type="protein sequence ID" value="QHT36209.1"/>
    <property type="molecule type" value="Genomic_DNA"/>
</dbReference>
<protein>
    <submittedName>
        <fullName evidence="1">Uncharacterized protein</fullName>
    </submittedName>
</protein>
<reference evidence="1" key="1">
    <citation type="journal article" date="2020" name="Nature">
        <title>Giant virus diversity and host interactions through global metagenomics.</title>
        <authorList>
            <person name="Schulz F."/>
            <person name="Roux S."/>
            <person name="Paez-Espino D."/>
            <person name="Jungbluth S."/>
            <person name="Walsh D.A."/>
            <person name="Denef V.J."/>
            <person name="McMahon K.D."/>
            <person name="Konstantinidis K.T."/>
            <person name="Eloe-Fadrosh E.A."/>
            <person name="Kyrpides N.C."/>
            <person name="Woyke T."/>
        </authorList>
    </citation>
    <scope>NUCLEOTIDE SEQUENCE</scope>
    <source>
        <strain evidence="1">GVMAG-M-3300009182-46</strain>
    </source>
</reference>
<name>A0A6C0F6L5_9ZZZZ</name>
<sequence length="108" mass="12477">MFNWIRILYATAILSPIKNSFIKNSELPVCKDCLHFKPYDVNEFSYNLGRCDKFGRKDIVSGEITYVFAELCRIDEDQCGKNGTYFESKNNNITATKKGALIEENYGW</sequence>
<accession>A0A6C0F6L5</accession>